<dbReference type="EMBL" id="BGPR01000176">
    <property type="protein sequence ID" value="GBM02083.1"/>
    <property type="molecule type" value="Genomic_DNA"/>
</dbReference>
<dbReference type="AlphaFoldDB" id="A0A4Y2CCK7"/>
<name>A0A4Y2CCK7_ARAVE</name>
<evidence type="ECO:0000313" key="1">
    <source>
        <dbReference type="EMBL" id="GBM02083.1"/>
    </source>
</evidence>
<sequence>MKARLVSNVLQSQFDQQKRPNIPFYGSSTNGLGYTSLTKACSRGQWFGDHCSKYAFSCRGTTRRFVGWLTRSGEMSVNVRTSKEASRRTETSLKSLGLLKIL</sequence>
<protein>
    <submittedName>
        <fullName evidence="1">Uncharacterized protein</fullName>
    </submittedName>
</protein>
<keyword evidence="2" id="KW-1185">Reference proteome</keyword>
<reference evidence="1 2" key="1">
    <citation type="journal article" date="2019" name="Sci. Rep.">
        <title>Orb-weaving spider Araneus ventricosus genome elucidates the spidroin gene catalogue.</title>
        <authorList>
            <person name="Kono N."/>
            <person name="Nakamura H."/>
            <person name="Ohtoshi R."/>
            <person name="Moran D.A.P."/>
            <person name="Shinohara A."/>
            <person name="Yoshida Y."/>
            <person name="Fujiwara M."/>
            <person name="Mori M."/>
            <person name="Tomita M."/>
            <person name="Arakawa K."/>
        </authorList>
    </citation>
    <scope>NUCLEOTIDE SEQUENCE [LARGE SCALE GENOMIC DNA]</scope>
</reference>
<accession>A0A4Y2CCK7</accession>
<gene>
    <name evidence="1" type="ORF">AVEN_209768_1</name>
</gene>
<organism evidence="1 2">
    <name type="scientific">Araneus ventricosus</name>
    <name type="common">Orbweaver spider</name>
    <name type="synonym">Epeira ventricosa</name>
    <dbReference type="NCBI Taxonomy" id="182803"/>
    <lineage>
        <taxon>Eukaryota</taxon>
        <taxon>Metazoa</taxon>
        <taxon>Ecdysozoa</taxon>
        <taxon>Arthropoda</taxon>
        <taxon>Chelicerata</taxon>
        <taxon>Arachnida</taxon>
        <taxon>Araneae</taxon>
        <taxon>Araneomorphae</taxon>
        <taxon>Entelegynae</taxon>
        <taxon>Araneoidea</taxon>
        <taxon>Araneidae</taxon>
        <taxon>Araneus</taxon>
    </lineage>
</organism>
<comment type="caution">
    <text evidence="1">The sequence shown here is derived from an EMBL/GenBank/DDBJ whole genome shotgun (WGS) entry which is preliminary data.</text>
</comment>
<evidence type="ECO:0000313" key="2">
    <source>
        <dbReference type="Proteomes" id="UP000499080"/>
    </source>
</evidence>
<dbReference type="Proteomes" id="UP000499080">
    <property type="component" value="Unassembled WGS sequence"/>
</dbReference>
<proteinExistence type="predicted"/>